<dbReference type="STRING" id="1603606.DSOUD_0157"/>
<keyword evidence="1" id="KW-0812">Transmembrane</keyword>
<feature type="transmembrane region" description="Helical" evidence="1">
    <location>
        <begin position="49"/>
        <end position="65"/>
    </location>
</feature>
<dbReference type="EMBL" id="CP010802">
    <property type="protein sequence ID" value="ALC14957.1"/>
    <property type="molecule type" value="Genomic_DNA"/>
</dbReference>
<evidence type="ECO:0000313" key="2">
    <source>
        <dbReference type="EMBL" id="ALC14957.1"/>
    </source>
</evidence>
<protein>
    <submittedName>
        <fullName evidence="2">Uncharacterized protein</fullName>
    </submittedName>
</protein>
<feature type="transmembrane region" description="Helical" evidence="1">
    <location>
        <begin position="23"/>
        <end position="43"/>
    </location>
</feature>
<organism evidence="2 3">
    <name type="scientific">Desulfuromonas soudanensis</name>
    <dbReference type="NCBI Taxonomy" id="1603606"/>
    <lineage>
        <taxon>Bacteria</taxon>
        <taxon>Pseudomonadati</taxon>
        <taxon>Thermodesulfobacteriota</taxon>
        <taxon>Desulfuromonadia</taxon>
        <taxon>Desulfuromonadales</taxon>
        <taxon>Desulfuromonadaceae</taxon>
        <taxon>Desulfuromonas</taxon>
    </lineage>
</organism>
<keyword evidence="3" id="KW-1185">Reference proteome</keyword>
<evidence type="ECO:0000313" key="3">
    <source>
        <dbReference type="Proteomes" id="UP000057158"/>
    </source>
</evidence>
<dbReference type="Proteomes" id="UP000057158">
    <property type="component" value="Chromosome"/>
</dbReference>
<dbReference type="RefSeq" id="WP_157671691.1">
    <property type="nucleotide sequence ID" value="NZ_CP010802.1"/>
</dbReference>
<reference evidence="2 3" key="1">
    <citation type="submission" date="2015-07" db="EMBL/GenBank/DDBJ databases">
        <title>Isolation and Genomic Characterization of a Novel Halophilic Metal-Reducing Deltaproteobacterium from the Deep Subsurface.</title>
        <authorList>
            <person name="Badalamenti J.P."/>
            <person name="Summers Z.M."/>
            <person name="Gralnick J.A."/>
            <person name="Bond D.R."/>
        </authorList>
    </citation>
    <scope>NUCLEOTIDE SEQUENCE [LARGE SCALE GENOMIC DNA]</scope>
    <source>
        <strain evidence="2 3">WTL</strain>
    </source>
</reference>
<dbReference type="AlphaFoldDB" id="A0A0M4DEX0"/>
<gene>
    <name evidence="2" type="ORF">DSOUD_0157</name>
</gene>
<accession>A0A0M4DEX0</accession>
<keyword evidence="1" id="KW-1133">Transmembrane helix</keyword>
<feature type="transmembrane region" description="Helical" evidence="1">
    <location>
        <begin position="233"/>
        <end position="254"/>
    </location>
</feature>
<name>A0A0M4DEX0_9BACT</name>
<keyword evidence="1" id="KW-0472">Membrane</keyword>
<sequence>MIDSDNNEETSEQDKVRRRETSLLQRGIVTLLWALICLALVIYWYASPIMALFVVCATYMLAGYCRKRYQAHMLPSSFTTRLRRNELYQIYVVRAVRRPGTHLLLWVALIASVFTVGNWVDSLNPVLKLEEMESRTGSVVKVVTRQHVGTRKGCGDRVYLETGDGTIIQYNGLLNNDALRILSGRVTTDVTIWSRRKIKLPPCAVTNWIAQVQIGTKVVNRYDIHMSEKGRKWLLRFNIIYPVIGFLAFFGIWLTDKKVNN</sequence>
<proteinExistence type="predicted"/>
<evidence type="ECO:0000256" key="1">
    <source>
        <dbReference type="SAM" id="Phobius"/>
    </source>
</evidence>
<dbReference type="KEGG" id="des:DSOUD_0157"/>
<dbReference type="PATRIC" id="fig|1603606.3.peg.176"/>